<gene>
    <name evidence="1" type="ORF">N8T08_009719</name>
</gene>
<protein>
    <submittedName>
        <fullName evidence="1">Uncharacterized protein</fullName>
    </submittedName>
</protein>
<evidence type="ECO:0000313" key="1">
    <source>
        <dbReference type="EMBL" id="KAK1140973.1"/>
    </source>
</evidence>
<accession>A0ACC3AT26</accession>
<sequence>MTLLQLPNEILISIAKDLCCRQDITSFMTTNRHLYNLLKDLFQLYDIPEERHASILSCAASSGKTSIVSKILKDMLVARIKDHSLSDQPYYRPMDPTATFTEEELMIIGQFRMLRRGNKLWRAGYEADDILLIQDALNDAVIHGQMEVVQLLIESNVDLNFTYRRFTPLYLAVANDREELVDILLVGGAKCKSGICPLRIACQKGQRGMVRRLLEGAECSHLTIVASEAMRKNDVSVIRLLESLGVNMKLYSPAVKEAAAKKHDKYWGQRLAEVTDNNHITIQTTNYEALRLEALNPQPRAAQSLSST</sequence>
<dbReference type="Proteomes" id="UP001177260">
    <property type="component" value="Unassembled WGS sequence"/>
</dbReference>
<keyword evidence="2" id="KW-1185">Reference proteome</keyword>
<proteinExistence type="predicted"/>
<name>A0ACC3AT26_9EURO</name>
<comment type="caution">
    <text evidence="1">The sequence shown here is derived from an EMBL/GenBank/DDBJ whole genome shotgun (WGS) entry which is preliminary data.</text>
</comment>
<reference evidence="1 2" key="1">
    <citation type="journal article" date="2023" name="ACS Omega">
        <title>Identification of the Neoaspergillic Acid Biosynthesis Gene Cluster by Establishing an In Vitro CRISPR-Ribonucleoprotein Genetic System in Aspergillus melleus.</title>
        <authorList>
            <person name="Yuan B."/>
            <person name="Grau M.F."/>
            <person name="Murata R.M."/>
            <person name="Torok T."/>
            <person name="Venkateswaran K."/>
            <person name="Stajich J.E."/>
            <person name="Wang C.C.C."/>
        </authorList>
    </citation>
    <scope>NUCLEOTIDE SEQUENCE [LARGE SCALE GENOMIC DNA]</scope>
    <source>
        <strain evidence="1 2">IMV 1140</strain>
    </source>
</reference>
<dbReference type="EMBL" id="JAOPJF010000072">
    <property type="protein sequence ID" value="KAK1140973.1"/>
    <property type="molecule type" value="Genomic_DNA"/>
</dbReference>
<organism evidence="1 2">
    <name type="scientific">Aspergillus melleus</name>
    <dbReference type="NCBI Taxonomy" id="138277"/>
    <lineage>
        <taxon>Eukaryota</taxon>
        <taxon>Fungi</taxon>
        <taxon>Dikarya</taxon>
        <taxon>Ascomycota</taxon>
        <taxon>Pezizomycotina</taxon>
        <taxon>Eurotiomycetes</taxon>
        <taxon>Eurotiomycetidae</taxon>
        <taxon>Eurotiales</taxon>
        <taxon>Aspergillaceae</taxon>
        <taxon>Aspergillus</taxon>
        <taxon>Aspergillus subgen. Circumdati</taxon>
    </lineage>
</organism>
<evidence type="ECO:0000313" key="2">
    <source>
        <dbReference type="Proteomes" id="UP001177260"/>
    </source>
</evidence>